<comment type="caution">
    <text evidence="1">The sequence shown here is derived from an EMBL/GenBank/DDBJ whole genome shotgun (WGS) entry which is preliminary data.</text>
</comment>
<accession>A0ABQ0CB76</accession>
<protein>
    <submittedName>
        <fullName evidence="1">Uncharacterized protein</fullName>
    </submittedName>
</protein>
<evidence type="ECO:0000313" key="1">
    <source>
        <dbReference type="EMBL" id="GAB0057965.1"/>
    </source>
</evidence>
<keyword evidence="2" id="KW-1185">Reference proteome</keyword>
<gene>
    <name evidence="1" type="ORF">SIID45300_02300</name>
</gene>
<dbReference type="EMBL" id="BAAFGK010000004">
    <property type="protein sequence ID" value="GAB0057965.1"/>
    <property type="molecule type" value="Genomic_DNA"/>
</dbReference>
<proteinExistence type="predicted"/>
<reference evidence="1 2" key="2">
    <citation type="submission" date="2024-09" db="EMBL/GenBank/DDBJ databases">
        <title>Draft genome sequence of Candidatus Magnetaquicoccaceae bacterium FCR-1.</title>
        <authorList>
            <person name="Shimoshige H."/>
            <person name="Shimamura S."/>
            <person name="Taoka A."/>
            <person name="Kobayashi H."/>
            <person name="Maekawa T."/>
        </authorList>
    </citation>
    <scope>NUCLEOTIDE SEQUENCE [LARGE SCALE GENOMIC DNA]</scope>
    <source>
        <strain evidence="1 2">FCR-1</strain>
    </source>
</reference>
<evidence type="ECO:0000313" key="2">
    <source>
        <dbReference type="Proteomes" id="UP001628193"/>
    </source>
</evidence>
<organism evidence="1 2">
    <name type="scientific">Candidatus Magnetaquiglobus chichijimensis</name>
    <dbReference type="NCBI Taxonomy" id="3141448"/>
    <lineage>
        <taxon>Bacteria</taxon>
        <taxon>Pseudomonadati</taxon>
        <taxon>Pseudomonadota</taxon>
        <taxon>Magnetococcia</taxon>
        <taxon>Magnetococcales</taxon>
        <taxon>Candidatus Magnetaquicoccaceae</taxon>
        <taxon>Candidatus Magnetaquiglobus</taxon>
    </lineage>
</organism>
<dbReference type="Proteomes" id="UP001628193">
    <property type="component" value="Unassembled WGS sequence"/>
</dbReference>
<sequence>MGQYMTIRIPPRRDWSGDMEPEYEEITEWHCPDGIDGLGRRFGALPLSWRAMIAARSGLGGHRFAS</sequence>
<reference evidence="1 2" key="1">
    <citation type="submission" date="2024-05" db="EMBL/GenBank/DDBJ databases">
        <authorList>
            <consortium name="Candidatus Magnetaquicoccaceae bacterium FCR-1 genome sequencing consortium"/>
            <person name="Shimoshige H."/>
            <person name="Shimamura S."/>
            <person name="Taoka A."/>
            <person name="Kobayashi H."/>
            <person name="Maekawa T."/>
        </authorList>
    </citation>
    <scope>NUCLEOTIDE SEQUENCE [LARGE SCALE GENOMIC DNA]</scope>
    <source>
        <strain evidence="1 2">FCR-1</strain>
    </source>
</reference>
<dbReference type="RefSeq" id="WP_420905647.1">
    <property type="nucleotide sequence ID" value="NZ_BAAFGK010000004.1"/>
</dbReference>
<name>A0ABQ0CB76_9PROT</name>